<reference evidence="4 5" key="1">
    <citation type="journal article" date="2019" name="ACS Chem. Biol.">
        <title>Identification and Mobilization of a Cryptic Antibiotic Biosynthesis Gene Locus from a Human-Pathogenic Nocardia Isolate.</title>
        <authorList>
            <person name="Herisse M."/>
            <person name="Ishida K."/>
            <person name="Porter J.L."/>
            <person name="Howden B."/>
            <person name="Hertweck C."/>
            <person name="Stinear T.P."/>
            <person name="Pidot S.J."/>
        </authorList>
    </citation>
    <scope>NUCLEOTIDE SEQUENCE [LARGE SCALE GENOMIC DNA]</scope>
    <source>
        <strain evidence="4 5">AUSMDU00012717</strain>
    </source>
</reference>
<dbReference type="InterPro" id="IPR026881">
    <property type="entry name" value="WYL_dom"/>
</dbReference>
<evidence type="ECO:0000259" key="3">
    <source>
        <dbReference type="PROSITE" id="PS51000"/>
    </source>
</evidence>
<dbReference type="InterPro" id="IPR036390">
    <property type="entry name" value="WH_DNA-bd_sf"/>
</dbReference>
<dbReference type="InterPro" id="IPR051534">
    <property type="entry name" value="CBASS_pafABC_assoc_protein"/>
</dbReference>
<dbReference type="PROSITE" id="PS51000">
    <property type="entry name" value="HTH_DEOR_2"/>
    <property type="match status" value="1"/>
</dbReference>
<dbReference type="InterPro" id="IPR036388">
    <property type="entry name" value="WH-like_DNA-bd_sf"/>
</dbReference>
<evidence type="ECO:0000256" key="1">
    <source>
        <dbReference type="ARBA" id="ARBA00023015"/>
    </source>
</evidence>
<dbReference type="InterPro" id="IPR057727">
    <property type="entry name" value="WCX_dom"/>
</dbReference>
<dbReference type="SUPFAM" id="SSF46785">
    <property type="entry name" value="Winged helix' DNA-binding domain"/>
    <property type="match status" value="1"/>
</dbReference>
<dbReference type="AlphaFoldDB" id="A0A6G9YFY9"/>
<keyword evidence="1" id="KW-0805">Transcription regulation</keyword>
<sequence length="345" mass="38347">MRASRLVSILLLLQTRGRLTAAQLAEHLEVSVRTIYRDIDALSASGVPLFGEPGKDGGYQILDGYRTKLTGLTADEAQSLFLTGLPKTAADLGLGDAVTTARLKLTAALSPELRDRADRIAKRFLIDRLPWYSESEEVPFLPTVADAVWNQHLLTMRYHRQWADQTVVTRTVAPYGIVAKAGLWYLVARHTEQQTEHIRTYRVSRILRLDTLTETFDRPTDFELTDYWHTLLSDLDTRRRTGQAIVRLSPDALRRLPDVLDPLMTAAVEHTALTPDEYGWYRAVIPIESTERALGQLLSLGAGVEILAPADLREAAVAVIRGLANTYLTPACGEITDAPACSDRC</sequence>
<evidence type="ECO:0000313" key="5">
    <source>
        <dbReference type="Proteomes" id="UP000503540"/>
    </source>
</evidence>
<dbReference type="Pfam" id="PF13280">
    <property type="entry name" value="WYL"/>
    <property type="match status" value="1"/>
</dbReference>
<dbReference type="GO" id="GO:0003700">
    <property type="term" value="F:DNA-binding transcription factor activity"/>
    <property type="evidence" value="ECO:0007669"/>
    <property type="project" value="InterPro"/>
</dbReference>
<dbReference type="KEGG" id="nah:F5544_21295"/>
<gene>
    <name evidence="4" type="ORF">F5544_21295</name>
</gene>
<name>A0A6G9YFY9_9NOCA</name>
<feature type="domain" description="HTH deoR-type" evidence="3">
    <location>
        <begin position="2"/>
        <end position="57"/>
    </location>
</feature>
<dbReference type="PROSITE" id="PS52050">
    <property type="entry name" value="WYL"/>
    <property type="match status" value="1"/>
</dbReference>
<dbReference type="EMBL" id="CP046172">
    <property type="protein sequence ID" value="QIS12122.1"/>
    <property type="molecule type" value="Genomic_DNA"/>
</dbReference>
<dbReference type="Gene3D" id="1.10.10.10">
    <property type="entry name" value="Winged helix-like DNA-binding domain superfamily/Winged helix DNA-binding domain"/>
    <property type="match status" value="1"/>
</dbReference>
<keyword evidence="5" id="KW-1185">Reference proteome</keyword>
<evidence type="ECO:0000313" key="4">
    <source>
        <dbReference type="EMBL" id="QIS12122.1"/>
    </source>
</evidence>
<organism evidence="4 5">
    <name type="scientific">Nocardia arthritidis</name>
    <dbReference type="NCBI Taxonomy" id="228602"/>
    <lineage>
        <taxon>Bacteria</taxon>
        <taxon>Bacillati</taxon>
        <taxon>Actinomycetota</taxon>
        <taxon>Actinomycetes</taxon>
        <taxon>Mycobacteriales</taxon>
        <taxon>Nocardiaceae</taxon>
        <taxon>Nocardia</taxon>
    </lineage>
</organism>
<dbReference type="Pfam" id="PF25583">
    <property type="entry name" value="WCX"/>
    <property type="match status" value="1"/>
</dbReference>
<dbReference type="PANTHER" id="PTHR34580:SF1">
    <property type="entry name" value="PROTEIN PAFC"/>
    <property type="match status" value="1"/>
</dbReference>
<proteinExistence type="predicted"/>
<evidence type="ECO:0000256" key="2">
    <source>
        <dbReference type="ARBA" id="ARBA00023163"/>
    </source>
</evidence>
<dbReference type="InterPro" id="IPR013196">
    <property type="entry name" value="HTH_11"/>
</dbReference>
<dbReference type="InterPro" id="IPR028349">
    <property type="entry name" value="PafC-like"/>
</dbReference>
<dbReference type="Pfam" id="PF08279">
    <property type="entry name" value="HTH_11"/>
    <property type="match status" value="1"/>
</dbReference>
<dbReference type="RefSeq" id="WP_167474845.1">
    <property type="nucleotide sequence ID" value="NZ_CP046172.1"/>
</dbReference>
<keyword evidence="2" id="KW-0804">Transcription</keyword>
<dbReference type="PIRSF" id="PIRSF016838">
    <property type="entry name" value="PafC"/>
    <property type="match status" value="1"/>
</dbReference>
<dbReference type="PANTHER" id="PTHR34580">
    <property type="match status" value="1"/>
</dbReference>
<accession>A0A6G9YFY9</accession>
<dbReference type="InterPro" id="IPR001034">
    <property type="entry name" value="DeoR_HTH"/>
</dbReference>
<dbReference type="Proteomes" id="UP000503540">
    <property type="component" value="Chromosome"/>
</dbReference>
<protein>
    <submittedName>
        <fullName evidence="4">WYL domain-containing protein</fullName>
    </submittedName>
</protein>